<evidence type="ECO:0000313" key="1">
    <source>
        <dbReference type="EMBL" id="SFR86835.1"/>
    </source>
</evidence>
<sequence>MPTEHCAICGSATSFDATVHVMLNPSYAEGVDDYYVCRGCHEDHLVDLFVYPDEPDQWDAPTG</sequence>
<accession>A0A1I6K6E8</accession>
<protein>
    <recommendedName>
        <fullName evidence="3">Small CPxCG-related zinc finger protein</fullName>
    </recommendedName>
</protein>
<gene>
    <name evidence="1" type="ORF">SAMN05216559_0271</name>
</gene>
<dbReference type="RefSeq" id="WP_089813164.1">
    <property type="nucleotide sequence ID" value="NZ_FOZK01000001.1"/>
</dbReference>
<evidence type="ECO:0000313" key="2">
    <source>
        <dbReference type="Proteomes" id="UP000199062"/>
    </source>
</evidence>
<dbReference type="EMBL" id="FOZK01000001">
    <property type="protein sequence ID" value="SFR86835.1"/>
    <property type="molecule type" value="Genomic_DNA"/>
</dbReference>
<dbReference type="AlphaFoldDB" id="A0A1I6K6E8"/>
<keyword evidence="2" id="KW-1185">Reference proteome</keyword>
<organism evidence="1 2">
    <name type="scientific">Halomicrobium zhouii</name>
    <dbReference type="NCBI Taxonomy" id="767519"/>
    <lineage>
        <taxon>Archaea</taxon>
        <taxon>Methanobacteriati</taxon>
        <taxon>Methanobacteriota</taxon>
        <taxon>Stenosarchaea group</taxon>
        <taxon>Halobacteria</taxon>
        <taxon>Halobacteriales</taxon>
        <taxon>Haloarculaceae</taxon>
        <taxon>Halomicrobium</taxon>
    </lineage>
</organism>
<proteinExistence type="predicted"/>
<dbReference type="Proteomes" id="UP000199062">
    <property type="component" value="Unassembled WGS sequence"/>
</dbReference>
<name>A0A1I6K6E8_9EURY</name>
<evidence type="ECO:0008006" key="3">
    <source>
        <dbReference type="Google" id="ProtNLM"/>
    </source>
</evidence>
<dbReference type="OrthoDB" id="250695at2157"/>
<reference evidence="1 2" key="1">
    <citation type="submission" date="2016-10" db="EMBL/GenBank/DDBJ databases">
        <authorList>
            <person name="de Groot N.N."/>
        </authorList>
    </citation>
    <scope>NUCLEOTIDE SEQUENCE [LARGE SCALE GENOMIC DNA]</scope>
    <source>
        <strain evidence="1 2">CGMCC 1.10457</strain>
    </source>
</reference>